<reference evidence="2" key="1">
    <citation type="submission" date="2021-02" db="EMBL/GenBank/DDBJ databases">
        <title>Metagenome analyses of Stigonema ocellatum DSM 106950, Chlorogloea purpurea SAG 13.99 and Gomphosphaeria aponina DSM 107014.</title>
        <authorList>
            <person name="Marter P."/>
            <person name="Huang S."/>
        </authorList>
    </citation>
    <scope>NUCLEOTIDE SEQUENCE</scope>
    <source>
        <strain evidence="2">JP213</strain>
    </source>
</reference>
<feature type="domain" description="DUF4007" evidence="1">
    <location>
        <begin position="14"/>
        <end position="294"/>
    </location>
</feature>
<sequence>MNVENQNIKVKPFFARHQTFHPRFGWIKKGFELAKKDEGVFLREDAPVKLGVGKNMVRSIRYWCRAFKILNKDQPTDFGRQLLDDEGWDPYLEDPASLWLLHWNLLKPTCEAAAWYTVFNLFRAVEFTSDDLLKALRDYRAHLASQPVDSSLKKDLTCILRMYVEQDVKIGTLEDYIDSPFVQLGIIQTAGDGKHYNFRVGSKNNLPPEIVVAACLEFTVARGQQKTISISSLSYDRGSPGLVFKLSESAICNAIEEVTATNNGVFLSDSAGLIQFSFTENPLDLAGKILATYYC</sequence>
<name>A0A941JT01_9CHRO</name>
<dbReference type="InterPro" id="IPR025248">
    <property type="entry name" value="DUF4007"/>
</dbReference>
<gene>
    <name evidence="2" type="ORF">DSM107014_07360</name>
</gene>
<proteinExistence type="predicted"/>
<evidence type="ECO:0000313" key="3">
    <source>
        <dbReference type="Proteomes" id="UP000767446"/>
    </source>
</evidence>
<comment type="caution">
    <text evidence="2">The sequence shown here is derived from an EMBL/GenBank/DDBJ whole genome shotgun (WGS) entry which is preliminary data.</text>
</comment>
<dbReference type="Pfam" id="PF13182">
    <property type="entry name" value="DUF4007"/>
    <property type="match status" value="1"/>
</dbReference>
<protein>
    <submittedName>
        <fullName evidence="2">DUF4007 family protein</fullName>
    </submittedName>
</protein>
<accession>A0A941JT01</accession>
<dbReference type="EMBL" id="JADQBC010000040">
    <property type="protein sequence ID" value="MBR8827712.1"/>
    <property type="molecule type" value="Genomic_DNA"/>
</dbReference>
<dbReference type="AlphaFoldDB" id="A0A941JT01"/>
<evidence type="ECO:0000259" key="1">
    <source>
        <dbReference type="Pfam" id="PF13182"/>
    </source>
</evidence>
<evidence type="ECO:0000313" key="2">
    <source>
        <dbReference type="EMBL" id="MBR8827712.1"/>
    </source>
</evidence>
<dbReference type="Proteomes" id="UP000767446">
    <property type="component" value="Unassembled WGS sequence"/>
</dbReference>
<organism evidence="2 3">
    <name type="scientific">Gomphosphaeria aponina SAG 52.96 = DSM 107014</name>
    <dbReference type="NCBI Taxonomy" id="1521640"/>
    <lineage>
        <taxon>Bacteria</taxon>
        <taxon>Bacillati</taxon>
        <taxon>Cyanobacteriota</taxon>
        <taxon>Cyanophyceae</taxon>
        <taxon>Oscillatoriophycideae</taxon>
        <taxon>Chroococcales</taxon>
        <taxon>Gomphosphaeriaceae</taxon>
        <taxon>Gomphosphaeria</taxon>
    </lineage>
</organism>